<protein>
    <submittedName>
        <fullName evidence="2">Uncharacterized protein</fullName>
    </submittedName>
</protein>
<name>D3SXS3_NATMM</name>
<proteinExistence type="predicted"/>
<evidence type="ECO:0000256" key="1">
    <source>
        <dbReference type="SAM" id="MobiDB-lite"/>
    </source>
</evidence>
<keyword evidence="3" id="KW-1185">Reference proteome</keyword>
<dbReference type="EMBL" id="CP001932">
    <property type="protein sequence ID" value="ADD03963.1"/>
    <property type="molecule type" value="Genomic_DNA"/>
</dbReference>
<reference evidence="2 3" key="2">
    <citation type="journal article" date="2012" name="BMC Genomics">
        <title>A comparative genomics perspective on the genetic content of the alkaliphilic haloarchaeon Natrialba magadii ATCC 43099T.</title>
        <authorList>
            <person name="Siddaramappa S."/>
            <person name="Challacombe J.F."/>
            <person name="Decastro R.E."/>
            <person name="Pfeiffer F."/>
            <person name="Sastre D.E."/>
            <person name="Gimenez M.I."/>
            <person name="Paggi R.A."/>
            <person name="Detter J.C."/>
            <person name="Davenport K.W."/>
            <person name="Goodwin L.A."/>
            <person name="Kyrpides N."/>
            <person name="Tapia R."/>
            <person name="Pitluck S."/>
            <person name="Lucas S."/>
            <person name="Woyke T."/>
            <person name="Maupin-Furlow J.A."/>
        </authorList>
    </citation>
    <scope>NUCLEOTIDE SEQUENCE [LARGE SCALE GENOMIC DNA]</scope>
    <source>
        <strain evidence="3">ATCC 43099 / DSM 3394 / CCM 3739 / CIP 104546 / IAM 13178 / JCM 8861 / NBRC 102185 / NCIMB 2190 / MS3</strain>
    </source>
</reference>
<evidence type="ECO:0000313" key="3">
    <source>
        <dbReference type="Proteomes" id="UP000001879"/>
    </source>
</evidence>
<gene>
    <name evidence="2" type="ordered locus">Nmag_0373</name>
</gene>
<dbReference type="KEGG" id="nmg:Nmag_0373"/>
<evidence type="ECO:0000313" key="2">
    <source>
        <dbReference type="EMBL" id="ADD03963.1"/>
    </source>
</evidence>
<sequence length="65" mass="6679">MGQATLTANAARNAGCAGTRRATPCTGQAVDLHATTKTLGPALSVHTERAPVGGMGQMNWDNRIT</sequence>
<feature type="region of interest" description="Disordered" evidence="1">
    <location>
        <begin position="1"/>
        <end position="23"/>
    </location>
</feature>
<reference evidence="3" key="1">
    <citation type="submission" date="2010-02" db="EMBL/GenBank/DDBJ databases">
        <title>Complete sequence of chromosome of Natrialba magadii ATCC 43099.</title>
        <authorList>
            <consortium name="US DOE Joint Genome Institute"/>
            <person name="Lucas S."/>
            <person name="Copeland A."/>
            <person name="Lapidus A."/>
            <person name="Cheng J.-F."/>
            <person name="Bruce D."/>
            <person name="Goodwin L."/>
            <person name="Pitluck S."/>
            <person name="Davenport K."/>
            <person name="Saunders E."/>
            <person name="Detter J.C."/>
            <person name="Han C."/>
            <person name="Tapia R."/>
            <person name="Land M."/>
            <person name="Hauser L."/>
            <person name="Kyrpides N."/>
            <person name="Mikhailova N."/>
            <person name="De Castro R.E."/>
            <person name="Maupin-Furlow J.A."/>
            <person name="Woyke T."/>
        </authorList>
    </citation>
    <scope>NUCLEOTIDE SEQUENCE [LARGE SCALE GENOMIC DNA]</scope>
    <source>
        <strain evidence="3">ATCC 43099 / DSM 3394 / CCM 3739 / CIP 104546 / IAM 13178 / JCM 8861 / NBRC 102185 / NCIMB 2190 / MS3</strain>
    </source>
</reference>
<dbReference type="PaxDb" id="547559-Nmag_0373"/>
<feature type="compositionally biased region" description="Polar residues" evidence="1">
    <location>
        <begin position="1"/>
        <end position="10"/>
    </location>
</feature>
<dbReference type="AlphaFoldDB" id="D3SXS3"/>
<dbReference type="Proteomes" id="UP000001879">
    <property type="component" value="Chromosome"/>
</dbReference>
<dbReference type="HOGENOM" id="CLU_2839454_0_0_2"/>
<accession>D3SXS3</accession>
<organism evidence="2 3">
    <name type="scientific">Natrialba magadii (strain ATCC 43099 / DSM 3394 / CCM 3739 / CIP 104546 / IAM 13178 / JCM 8861 / NBRC 102185 / NCIMB 2190 / MS3)</name>
    <name type="common">Natronobacterium magadii</name>
    <dbReference type="NCBI Taxonomy" id="547559"/>
    <lineage>
        <taxon>Archaea</taxon>
        <taxon>Methanobacteriati</taxon>
        <taxon>Methanobacteriota</taxon>
        <taxon>Stenosarchaea group</taxon>
        <taxon>Halobacteria</taxon>
        <taxon>Halobacteriales</taxon>
        <taxon>Natrialbaceae</taxon>
        <taxon>Natrialba</taxon>
    </lineage>
</organism>